<keyword evidence="1" id="KW-0812">Transmembrane</keyword>
<evidence type="ECO:0000256" key="1">
    <source>
        <dbReference type="SAM" id="Phobius"/>
    </source>
</evidence>
<feature type="transmembrane region" description="Helical" evidence="1">
    <location>
        <begin position="74"/>
        <end position="97"/>
    </location>
</feature>
<feature type="domain" description="Phosphatidic acid phosphatase type 2/haloperoxidase" evidence="2">
    <location>
        <begin position="116"/>
        <end position="229"/>
    </location>
</feature>
<dbReference type="InterPro" id="IPR000326">
    <property type="entry name" value="PAP2/HPO"/>
</dbReference>
<dbReference type="AlphaFoldDB" id="A0A2S9IZH8"/>
<gene>
    <name evidence="3" type="ORF">C5748_02060</name>
</gene>
<dbReference type="PANTHER" id="PTHR14969">
    <property type="entry name" value="SPHINGOSINE-1-PHOSPHATE PHOSPHOHYDROLASE"/>
    <property type="match status" value="1"/>
</dbReference>
<reference evidence="3 4" key="1">
    <citation type="submission" date="2018-02" db="EMBL/GenBank/DDBJ databases">
        <title>The draft genome of Phyllobacterium sp. 1N-3.</title>
        <authorList>
            <person name="Liu L."/>
            <person name="Li L."/>
            <person name="Zhang X."/>
            <person name="Wang T."/>
            <person name="Liang L."/>
        </authorList>
    </citation>
    <scope>NUCLEOTIDE SEQUENCE [LARGE SCALE GENOMIC DNA]</scope>
    <source>
        <strain evidence="3 4">1N-3</strain>
    </source>
</reference>
<dbReference type="SMART" id="SM00014">
    <property type="entry name" value="acidPPc"/>
    <property type="match status" value="1"/>
</dbReference>
<dbReference type="EMBL" id="PVBR01000001">
    <property type="protein sequence ID" value="PRD45941.1"/>
    <property type="molecule type" value="Genomic_DNA"/>
</dbReference>
<feature type="transmembrane region" description="Helical" evidence="1">
    <location>
        <begin position="214"/>
        <end position="233"/>
    </location>
</feature>
<evidence type="ECO:0000313" key="4">
    <source>
        <dbReference type="Proteomes" id="UP000239434"/>
    </source>
</evidence>
<evidence type="ECO:0000259" key="2">
    <source>
        <dbReference type="SMART" id="SM00014"/>
    </source>
</evidence>
<keyword evidence="1" id="KW-1133">Transmembrane helix</keyword>
<dbReference type="Proteomes" id="UP000239434">
    <property type="component" value="Unassembled WGS sequence"/>
</dbReference>
<dbReference type="InterPro" id="IPR036938">
    <property type="entry name" value="PAP2/HPO_sf"/>
</dbReference>
<protein>
    <submittedName>
        <fullName evidence="3">Phosphoesterase</fullName>
    </submittedName>
</protein>
<proteinExistence type="predicted"/>
<comment type="caution">
    <text evidence="3">The sequence shown here is derived from an EMBL/GenBank/DDBJ whole genome shotgun (WGS) entry which is preliminary data.</text>
</comment>
<accession>A0A2S9IZH8</accession>
<feature type="transmembrane region" description="Helical" evidence="1">
    <location>
        <begin position="117"/>
        <end position="138"/>
    </location>
</feature>
<sequence>MQTKTIAYSANLRLALRSLARGLRSPVPSDAPSPWTWSMTVAIILLLPVLYLLHPYDEAILRAASASDMPGLSLLRDLTDVGRSLLYLTIAFCVMLWTSGRDRRTLEARLYTLQSQATFAFAAIGLSAVIVYIIKFVIGRARPALIDTLGPDFIEPFHGGHLYSSFPSGHSATVGAITVILALWFPRWRLPVLVATLALAFSRIAVAAHYPTDVVAGFSIGFLFTLFLARFLANRNLGFSMILGKILPKRRVFTRR</sequence>
<organism evidence="3 4">
    <name type="scientific">Phyllobacterium phragmitis</name>
    <dbReference type="NCBI Taxonomy" id="2670329"/>
    <lineage>
        <taxon>Bacteria</taxon>
        <taxon>Pseudomonadati</taxon>
        <taxon>Pseudomonadota</taxon>
        <taxon>Alphaproteobacteria</taxon>
        <taxon>Hyphomicrobiales</taxon>
        <taxon>Phyllobacteriaceae</taxon>
        <taxon>Phyllobacterium</taxon>
    </lineage>
</organism>
<keyword evidence="1" id="KW-0472">Membrane</keyword>
<dbReference type="PANTHER" id="PTHR14969:SF13">
    <property type="entry name" value="AT30094P"/>
    <property type="match status" value="1"/>
</dbReference>
<dbReference type="Gene3D" id="1.20.144.10">
    <property type="entry name" value="Phosphatidic acid phosphatase type 2/haloperoxidase"/>
    <property type="match status" value="2"/>
</dbReference>
<name>A0A2S9IZH8_9HYPH</name>
<feature type="transmembrane region" description="Helical" evidence="1">
    <location>
        <begin position="190"/>
        <end position="208"/>
    </location>
</feature>
<evidence type="ECO:0000313" key="3">
    <source>
        <dbReference type="EMBL" id="PRD45941.1"/>
    </source>
</evidence>
<feature type="transmembrane region" description="Helical" evidence="1">
    <location>
        <begin position="35"/>
        <end position="53"/>
    </location>
</feature>
<dbReference type="SUPFAM" id="SSF48317">
    <property type="entry name" value="Acid phosphatase/Vanadium-dependent haloperoxidase"/>
    <property type="match status" value="1"/>
</dbReference>
<keyword evidence="4" id="KW-1185">Reference proteome</keyword>
<dbReference type="Pfam" id="PF01569">
    <property type="entry name" value="PAP2"/>
    <property type="match status" value="1"/>
</dbReference>